<evidence type="ECO:0000313" key="2">
    <source>
        <dbReference type="EMBL" id="VYU13357.1"/>
    </source>
</evidence>
<feature type="transmembrane region" description="Helical" evidence="1">
    <location>
        <begin position="164"/>
        <end position="182"/>
    </location>
</feature>
<reference evidence="2" key="1">
    <citation type="submission" date="2019-11" db="EMBL/GenBank/DDBJ databases">
        <authorList>
            <person name="Feng L."/>
        </authorList>
    </citation>
    <scope>NUCLEOTIDE SEQUENCE</scope>
    <source>
        <strain evidence="2">SrubneriLFYP117</strain>
    </source>
</reference>
<feature type="transmembrane region" description="Helical" evidence="1">
    <location>
        <begin position="21"/>
        <end position="45"/>
    </location>
</feature>
<feature type="transmembrane region" description="Helical" evidence="1">
    <location>
        <begin position="189"/>
        <end position="207"/>
    </location>
</feature>
<dbReference type="AlphaFoldDB" id="A0A6N3CHI5"/>
<feature type="transmembrane region" description="Helical" evidence="1">
    <location>
        <begin position="236"/>
        <end position="256"/>
    </location>
</feature>
<feature type="transmembrane region" description="Helical" evidence="1">
    <location>
        <begin position="76"/>
        <end position="93"/>
    </location>
</feature>
<protein>
    <recommendedName>
        <fullName evidence="3">ABC-2 family transporter protein</fullName>
    </recommendedName>
</protein>
<proteinExistence type="predicted"/>
<dbReference type="EMBL" id="CACRUL010000015">
    <property type="protein sequence ID" value="VYU13357.1"/>
    <property type="molecule type" value="Genomic_DNA"/>
</dbReference>
<dbReference type="RefSeq" id="WP_156676855.1">
    <property type="nucleotide sequence ID" value="NZ_CACRUL010000015.1"/>
</dbReference>
<name>A0A6N3CHI5_STROR</name>
<organism evidence="2">
    <name type="scientific">Streptococcus oralis</name>
    <dbReference type="NCBI Taxonomy" id="1303"/>
    <lineage>
        <taxon>Bacteria</taxon>
        <taxon>Bacillati</taxon>
        <taxon>Bacillota</taxon>
        <taxon>Bacilli</taxon>
        <taxon>Lactobacillales</taxon>
        <taxon>Streptococcaceae</taxon>
        <taxon>Streptococcus</taxon>
    </lineage>
</organism>
<evidence type="ECO:0008006" key="3">
    <source>
        <dbReference type="Google" id="ProtNLM"/>
    </source>
</evidence>
<accession>A0A6N3CHI5</accession>
<keyword evidence="1" id="KW-1133">Transmembrane helix</keyword>
<feature type="transmembrane region" description="Helical" evidence="1">
    <location>
        <begin position="114"/>
        <end position="144"/>
    </location>
</feature>
<evidence type="ECO:0000256" key="1">
    <source>
        <dbReference type="SAM" id="Phobius"/>
    </source>
</evidence>
<sequence length="277" mass="30952">MLKRSFFSDLYKYSSLPTFKFTFFLILGVSIFFTIQNIQVINALVEGNGQAVNLDPSMLSSNPVYTVRDALLSSPYQASVIFLPILVSLVYSTHYQFGDDNFTQLLIPNWKVRLTGFMASSIVLSLLSTLIISIVNAVILLIFLDSTLKNYLELTLFLDVTVRVMIFAIVLTLLALLFVIVTKKSMTSLIADVLLLVISLSGILRGISSKIENLLPLIGAKSFAFGRIEGTQTSQLYGFTLLVVEGILFLVFIMVVEKIRMGRKNGKSIFQSYRQKI</sequence>
<keyword evidence="1" id="KW-0472">Membrane</keyword>
<gene>
    <name evidence="2" type="ORF">SRLFYP117_01125</name>
</gene>
<keyword evidence="1" id="KW-0812">Transmembrane</keyword>